<evidence type="ECO:0000259" key="4">
    <source>
        <dbReference type="Pfam" id="PF02902"/>
    </source>
</evidence>
<dbReference type="GO" id="GO:0008234">
    <property type="term" value="F:cysteine-type peptidase activity"/>
    <property type="evidence" value="ECO:0007669"/>
    <property type="project" value="InterPro"/>
</dbReference>
<dbReference type="InterPro" id="IPR038765">
    <property type="entry name" value="Papain-like_cys_pep_sf"/>
</dbReference>
<dbReference type="InterPro" id="IPR003653">
    <property type="entry name" value="Peptidase_C48_C"/>
</dbReference>
<dbReference type="PANTHER" id="PTHR31470">
    <property type="entry name" value="CYSTEINE PROTEINASES SUPERFAMILY PROTEIN-RELATED-RELATED"/>
    <property type="match status" value="1"/>
</dbReference>
<reference evidence="5 6" key="1">
    <citation type="journal article" date="2017" name="Genome Biol.">
        <title>New reference genome sequences of hot pepper reveal the massive evolution of plant disease-resistance genes by retroduplication.</title>
        <authorList>
            <person name="Kim S."/>
            <person name="Park J."/>
            <person name="Yeom S.I."/>
            <person name="Kim Y.M."/>
            <person name="Seo E."/>
            <person name="Kim K.T."/>
            <person name="Kim M.S."/>
            <person name="Lee J.M."/>
            <person name="Cheong K."/>
            <person name="Shin H.S."/>
            <person name="Kim S.B."/>
            <person name="Han K."/>
            <person name="Lee J."/>
            <person name="Park M."/>
            <person name="Lee H.A."/>
            <person name="Lee H.Y."/>
            <person name="Lee Y."/>
            <person name="Oh S."/>
            <person name="Lee J.H."/>
            <person name="Choi E."/>
            <person name="Choi E."/>
            <person name="Lee S.E."/>
            <person name="Jeon J."/>
            <person name="Kim H."/>
            <person name="Choi G."/>
            <person name="Song H."/>
            <person name="Lee J."/>
            <person name="Lee S.C."/>
            <person name="Kwon J.K."/>
            <person name="Lee H.Y."/>
            <person name="Koo N."/>
            <person name="Hong Y."/>
            <person name="Kim R.W."/>
            <person name="Kang W.H."/>
            <person name="Huh J.H."/>
            <person name="Kang B.C."/>
            <person name="Yang T.J."/>
            <person name="Lee Y.H."/>
            <person name="Bennetzen J.L."/>
            <person name="Choi D."/>
        </authorList>
    </citation>
    <scope>NUCLEOTIDE SEQUENCE [LARGE SCALE GENOMIC DNA]</scope>
    <source>
        <strain evidence="6">cv. PBC81</strain>
    </source>
</reference>
<sequence>MCASNKKNGTIGSYAETISGLGEELIIIWRFGDALESKGFRLSRTKTEYLKCKFNDLSHEADVVVTLDSLAIQKKESFKYLGSMIQENGEIDEDVMHRISAGWLKWTLTSKILCDKKMPSKLKDCKAKHDGVINTINALAASVKELTSKRDVIPSKGISYPYTPLEIKAAKRRRKEISKASSSIKKSKIATLLSLFCIFDQYTRATGERHELKKVDVIVETTVEHHNIIVNNPSTASKEEEKVKPVSLEEQKNYSFKGFNISDEAPKKLTKLINDYSEWIANWLLKHFAGRYCQQQSKVSRIEECLINIIKGFSIPADLPWHLADEVYIPINYGDKFHWVLAIVVLKGRRIRVCDSMSGRRLFGPSSDIQKLTKILRTYLDISGFLD</sequence>
<comment type="similarity">
    <text evidence="1">Belongs to the peptidase C48 family.</text>
</comment>
<dbReference type="OrthoDB" id="1291327at2759"/>
<dbReference type="Pfam" id="PF02902">
    <property type="entry name" value="Peptidase_C48"/>
    <property type="match status" value="1"/>
</dbReference>
<comment type="caution">
    <text evidence="5">The sequence shown here is derived from an EMBL/GenBank/DDBJ whole genome shotgun (WGS) entry which is preliminary data.</text>
</comment>
<dbReference type="SUPFAM" id="SSF54001">
    <property type="entry name" value="Cysteine proteinases"/>
    <property type="match status" value="1"/>
</dbReference>
<keyword evidence="6" id="KW-1185">Reference proteome</keyword>
<dbReference type="Proteomes" id="UP000224567">
    <property type="component" value="Unassembled WGS sequence"/>
</dbReference>
<name>A0A2G2WHW4_CAPBA</name>
<evidence type="ECO:0000256" key="3">
    <source>
        <dbReference type="ARBA" id="ARBA00022801"/>
    </source>
</evidence>
<proteinExistence type="inferred from homology"/>
<evidence type="ECO:0000313" key="6">
    <source>
        <dbReference type="Proteomes" id="UP000224567"/>
    </source>
</evidence>
<keyword evidence="2" id="KW-0645">Protease</keyword>
<dbReference type="AlphaFoldDB" id="A0A2G2WHW4"/>
<dbReference type="PANTHER" id="PTHR31470:SF46">
    <property type="entry name" value="ULP1 PROTEASE FAMILY, C-TERMINAL CATALYTIC DOMAIN CONTAINING PROTEIN"/>
    <property type="match status" value="1"/>
</dbReference>
<accession>A0A2G2WHW4</accession>
<dbReference type="EMBL" id="MLFT02000006">
    <property type="protein sequence ID" value="PHT44835.1"/>
    <property type="molecule type" value="Genomic_DNA"/>
</dbReference>
<evidence type="ECO:0000313" key="5">
    <source>
        <dbReference type="EMBL" id="PHT44835.1"/>
    </source>
</evidence>
<gene>
    <name evidence="5" type="ORF">CQW23_13993</name>
</gene>
<evidence type="ECO:0000256" key="2">
    <source>
        <dbReference type="ARBA" id="ARBA00022670"/>
    </source>
</evidence>
<dbReference type="Gene3D" id="3.40.395.10">
    <property type="entry name" value="Adenoviral Proteinase, Chain A"/>
    <property type="match status" value="1"/>
</dbReference>
<feature type="domain" description="Ubiquitin-like protease family profile" evidence="4">
    <location>
        <begin position="324"/>
        <end position="360"/>
    </location>
</feature>
<protein>
    <recommendedName>
        <fullName evidence="4">Ubiquitin-like protease family profile domain-containing protein</fullName>
    </recommendedName>
</protein>
<organism evidence="5 6">
    <name type="scientific">Capsicum baccatum</name>
    <name type="common">Peruvian pepper</name>
    <dbReference type="NCBI Taxonomy" id="33114"/>
    <lineage>
        <taxon>Eukaryota</taxon>
        <taxon>Viridiplantae</taxon>
        <taxon>Streptophyta</taxon>
        <taxon>Embryophyta</taxon>
        <taxon>Tracheophyta</taxon>
        <taxon>Spermatophyta</taxon>
        <taxon>Magnoliopsida</taxon>
        <taxon>eudicotyledons</taxon>
        <taxon>Gunneridae</taxon>
        <taxon>Pentapetalae</taxon>
        <taxon>asterids</taxon>
        <taxon>lamiids</taxon>
        <taxon>Solanales</taxon>
        <taxon>Solanaceae</taxon>
        <taxon>Solanoideae</taxon>
        <taxon>Capsiceae</taxon>
        <taxon>Capsicum</taxon>
    </lineage>
</organism>
<dbReference type="GO" id="GO:0006508">
    <property type="term" value="P:proteolysis"/>
    <property type="evidence" value="ECO:0007669"/>
    <property type="project" value="UniProtKB-KW"/>
</dbReference>
<keyword evidence="3" id="KW-0378">Hydrolase</keyword>
<evidence type="ECO:0000256" key="1">
    <source>
        <dbReference type="ARBA" id="ARBA00005234"/>
    </source>
</evidence>
<reference evidence="6" key="2">
    <citation type="journal article" date="2017" name="J. Anim. Genet.">
        <title>Multiple reference genome sequences of hot pepper reveal the massive evolution of plant disease resistance genes by retroduplication.</title>
        <authorList>
            <person name="Kim S."/>
            <person name="Park J."/>
            <person name="Yeom S.-I."/>
            <person name="Kim Y.-M."/>
            <person name="Seo E."/>
            <person name="Kim K.-T."/>
            <person name="Kim M.-S."/>
            <person name="Lee J.M."/>
            <person name="Cheong K."/>
            <person name="Shin H.-S."/>
            <person name="Kim S.-B."/>
            <person name="Han K."/>
            <person name="Lee J."/>
            <person name="Park M."/>
            <person name="Lee H.-A."/>
            <person name="Lee H.-Y."/>
            <person name="Lee Y."/>
            <person name="Oh S."/>
            <person name="Lee J.H."/>
            <person name="Choi E."/>
            <person name="Choi E."/>
            <person name="Lee S.E."/>
            <person name="Jeon J."/>
            <person name="Kim H."/>
            <person name="Choi G."/>
            <person name="Song H."/>
            <person name="Lee J."/>
            <person name="Lee S.-C."/>
            <person name="Kwon J.-K."/>
            <person name="Lee H.-Y."/>
            <person name="Koo N."/>
            <person name="Hong Y."/>
            <person name="Kim R.W."/>
            <person name="Kang W.-H."/>
            <person name="Huh J.H."/>
            <person name="Kang B.-C."/>
            <person name="Yang T.-J."/>
            <person name="Lee Y.-H."/>
            <person name="Bennetzen J.L."/>
            <person name="Choi D."/>
        </authorList>
    </citation>
    <scope>NUCLEOTIDE SEQUENCE [LARGE SCALE GENOMIC DNA]</scope>
    <source>
        <strain evidence="6">cv. PBC81</strain>
    </source>
</reference>